<reference evidence="8 9" key="1">
    <citation type="submission" date="2007-01" db="EMBL/GenBank/DDBJ databases">
        <authorList>
            <person name="Haygood M."/>
            <person name="Podell S."/>
            <person name="Anderson C."/>
            <person name="Hopkinson B."/>
            <person name="Roe K."/>
            <person name="Barbeau K."/>
            <person name="Gaasterland T."/>
            <person name="Ferriera S."/>
            <person name="Johnson J."/>
            <person name="Kravitz S."/>
            <person name="Beeson K."/>
            <person name="Sutton G."/>
            <person name="Rogers Y.-H."/>
            <person name="Friedman R."/>
            <person name="Frazier M."/>
            <person name="Venter J.C."/>
        </authorList>
    </citation>
    <scope>NUCLEOTIDE SEQUENCE [LARGE SCALE GENOMIC DNA]</scope>
    <source>
        <strain evidence="8 9">ATCC 23134</strain>
    </source>
</reference>
<evidence type="ECO:0000256" key="3">
    <source>
        <dbReference type="ARBA" id="ARBA00022759"/>
    </source>
</evidence>
<evidence type="ECO:0008006" key="10">
    <source>
        <dbReference type="Google" id="ProtNLM"/>
    </source>
</evidence>
<dbReference type="GO" id="GO:0016787">
    <property type="term" value="F:hydrolase activity"/>
    <property type="evidence" value="ECO:0007669"/>
    <property type="project" value="UniProtKB-KW"/>
</dbReference>
<evidence type="ECO:0000313" key="8">
    <source>
        <dbReference type="EMBL" id="EAY30761.1"/>
    </source>
</evidence>
<dbReference type="InterPro" id="IPR005229">
    <property type="entry name" value="YicC/YloC-like"/>
</dbReference>
<dbReference type="GO" id="GO:0004521">
    <property type="term" value="F:RNA endonuclease activity"/>
    <property type="evidence" value="ECO:0007669"/>
    <property type="project" value="InterPro"/>
</dbReference>
<feature type="domain" description="Endoribonuclease YicC-like C-terminal" evidence="7">
    <location>
        <begin position="174"/>
        <end position="292"/>
    </location>
</feature>
<dbReference type="PANTHER" id="PTHR30636">
    <property type="entry name" value="UPF0701 PROTEIN YICC"/>
    <property type="match status" value="1"/>
</dbReference>
<evidence type="ECO:0000256" key="5">
    <source>
        <dbReference type="ARBA" id="ARBA00035648"/>
    </source>
</evidence>
<organism evidence="8 9">
    <name type="scientific">Microscilla marina ATCC 23134</name>
    <dbReference type="NCBI Taxonomy" id="313606"/>
    <lineage>
        <taxon>Bacteria</taxon>
        <taxon>Pseudomonadati</taxon>
        <taxon>Bacteroidota</taxon>
        <taxon>Cytophagia</taxon>
        <taxon>Cytophagales</taxon>
        <taxon>Microscillaceae</taxon>
        <taxon>Microscilla</taxon>
    </lineage>
</organism>
<dbReference type="InterPro" id="IPR013551">
    <property type="entry name" value="YicC-like_C"/>
</dbReference>
<gene>
    <name evidence="8" type="ORF">M23134_01085</name>
</gene>
<evidence type="ECO:0000259" key="7">
    <source>
        <dbReference type="Pfam" id="PF08340"/>
    </source>
</evidence>
<dbReference type="PANTHER" id="PTHR30636:SF3">
    <property type="entry name" value="UPF0701 PROTEIN YICC"/>
    <property type="match status" value="1"/>
</dbReference>
<dbReference type="Proteomes" id="UP000004095">
    <property type="component" value="Unassembled WGS sequence"/>
</dbReference>
<comment type="cofactor">
    <cofactor evidence="1">
        <name>a divalent metal cation</name>
        <dbReference type="ChEBI" id="CHEBI:60240"/>
    </cofactor>
</comment>
<dbReference type="eggNOG" id="COG1561">
    <property type="taxonomic scope" value="Bacteria"/>
</dbReference>
<evidence type="ECO:0000313" key="9">
    <source>
        <dbReference type="Proteomes" id="UP000004095"/>
    </source>
</evidence>
<keyword evidence="4" id="KW-0378">Hydrolase</keyword>
<dbReference type="AlphaFoldDB" id="A1ZFI7"/>
<evidence type="ECO:0000256" key="2">
    <source>
        <dbReference type="ARBA" id="ARBA00022722"/>
    </source>
</evidence>
<dbReference type="RefSeq" id="WP_002694462.1">
    <property type="nucleotide sequence ID" value="NZ_AAWS01000005.1"/>
</dbReference>
<evidence type="ECO:0000256" key="1">
    <source>
        <dbReference type="ARBA" id="ARBA00001968"/>
    </source>
</evidence>
<comment type="similarity">
    <text evidence="5">Belongs to the YicC/YloC family.</text>
</comment>
<keyword evidence="3" id="KW-0255">Endonuclease</keyword>
<evidence type="ECO:0000256" key="4">
    <source>
        <dbReference type="ARBA" id="ARBA00022801"/>
    </source>
</evidence>
<protein>
    <recommendedName>
        <fullName evidence="10">YicC family protein</fullName>
    </recommendedName>
</protein>
<dbReference type="Pfam" id="PF03755">
    <property type="entry name" value="YicC-like_N"/>
    <property type="match status" value="1"/>
</dbReference>
<dbReference type="NCBIfam" id="TIGR00255">
    <property type="entry name" value="YicC/YloC family endoribonuclease"/>
    <property type="match status" value="1"/>
</dbReference>
<keyword evidence="2" id="KW-0540">Nuclease</keyword>
<dbReference type="OrthoDB" id="9771229at2"/>
<feature type="domain" description="Endoribonuclease YicC-like N-terminal" evidence="6">
    <location>
        <begin position="2"/>
        <end position="156"/>
    </location>
</feature>
<sequence>MIQSMTGFGSATHENDKLTVYAEIKTLNSKYLDVNVRMPRMMSAEKELILRELIKNQLRRGKTSVLLEFQFKDTSVQGTKINPQLAKGYYNEMLTLAGELDAPKQDIFRMTMMMPDVQMQNMKDDLQDDDWKVIKTVFEQAIEKCQNFRRSEGETLLASFHNNISIIKEKLELVKEQDPKRVIAIKERIAQHMEEINNNDNFDKNRFEQEMVYYIEKLDISEEKVRLQSHLDYLEETLKSAQANGKKLNFIAQEIGREINTIGSKANDAVIQRYVVEMKEELEKIKEQVLNVL</sequence>
<dbReference type="EMBL" id="AAWS01000005">
    <property type="protein sequence ID" value="EAY30761.1"/>
    <property type="molecule type" value="Genomic_DNA"/>
</dbReference>
<name>A1ZFI7_MICM2</name>
<proteinExistence type="inferred from homology"/>
<accession>A1ZFI7</accession>
<evidence type="ECO:0000259" key="6">
    <source>
        <dbReference type="Pfam" id="PF03755"/>
    </source>
</evidence>
<dbReference type="Pfam" id="PF08340">
    <property type="entry name" value="YicC-like_C"/>
    <property type="match status" value="1"/>
</dbReference>
<comment type="caution">
    <text evidence="8">The sequence shown here is derived from an EMBL/GenBank/DDBJ whole genome shotgun (WGS) entry which is preliminary data.</text>
</comment>
<dbReference type="InterPro" id="IPR013527">
    <property type="entry name" value="YicC-like_N"/>
</dbReference>
<keyword evidence="9" id="KW-1185">Reference proteome</keyword>